<evidence type="ECO:0000313" key="4">
    <source>
        <dbReference type="Proteomes" id="UP001153292"/>
    </source>
</evidence>
<evidence type="ECO:0008006" key="5">
    <source>
        <dbReference type="Google" id="ProtNLM"/>
    </source>
</evidence>
<reference evidence="3" key="1">
    <citation type="submission" date="2021-12" db="EMBL/GenBank/DDBJ databases">
        <authorList>
            <person name="King R."/>
        </authorList>
    </citation>
    <scope>NUCLEOTIDE SEQUENCE</scope>
</reference>
<dbReference type="Proteomes" id="UP001153292">
    <property type="component" value="Chromosome 2"/>
</dbReference>
<organism evidence="3 4">
    <name type="scientific">Chilo suppressalis</name>
    <name type="common">Asiatic rice borer moth</name>
    <dbReference type="NCBI Taxonomy" id="168631"/>
    <lineage>
        <taxon>Eukaryota</taxon>
        <taxon>Metazoa</taxon>
        <taxon>Ecdysozoa</taxon>
        <taxon>Arthropoda</taxon>
        <taxon>Hexapoda</taxon>
        <taxon>Insecta</taxon>
        <taxon>Pterygota</taxon>
        <taxon>Neoptera</taxon>
        <taxon>Endopterygota</taxon>
        <taxon>Lepidoptera</taxon>
        <taxon>Glossata</taxon>
        <taxon>Ditrysia</taxon>
        <taxon>Pyraloidea</taxon>
        <taxon>Crambidae</taxon>
        <taxon>Crambinae</taxon>
        <taxon>Chilo</taxon>
    </lineage>
</organism>
<evidence type="ECO:0000256" key="2">
    <source>
        <dbReference type="SAM" id="SignalP"/>
    </source>
</evidence>
<evidence type="ECO:0000313" key="3">
    <source>
        <dbReference type="EMBL" id="CAH0401552.1"/>
    </source>
</evidence>
<dbReference type="Pfam" id="PF07898">
    <property type="entry name" value="DUF1676"/>
    <property type="match status" value="1"/>
</dbReference>
<feature type="signal peptide" evidence="2">
    <location>
        <begin position="1"/>
        <end position="17"/>
    </location>
</feature>
<feature type="transmembrane region" description="Helical" evidence="1">
    <location>
        <begin position="121"/>
        <end position="147"/>
    </location>
</feature>
<dbReference type="PANTHER" id="PTHR21879:SF23">
    <property type="entry name" value="IP06949P"/>
    <property type="match status" value="1"/>
</dbReference>
<evidence type="ECO:0000256" key="1">
    <source>
        <dbReference type="SAM" id="Phobius"/>
    </source>
</evidence>
<sequence length="202" mass="21602">MYREAVFVLALTAVSLGSILDGDLNIADGVRLVSVPVSNSLEDEGRSYGGNSVLFRMAKFLQGHELMVKLPKLIEKEKLTEFFADSLKTVDETYKDTKVAGRGHKGGGSGVALIGLMFAKALGAAGIGGLALLTMKALAVAAMALLLSAIVGAKKLASHDDHDDHQVIYAGHHGHHRRRRNIDTPLPYKGWAEYVPHANSSS</sequence>
<keyword evidence="1" id="KW-0472">Membrane</keyword>
<dbReference type="EMBL" id="OU963895">
    <property type="protein sequence ID" value="CAH0401552.1"/>
    <property type="molecule type" value="Genomic_DNA"/>
</dbReference>
<keyword evidence="4" id="KW-1185">Reference proteome</keyword>
<feature type="chain" id="PRO_5045551480" description="Osiris 16" evidence="2">
    <location>
        <begin position="18"/>
        <end position="202"/>
    </location>
</feature>
<protein>
    <recommendedName>
        <fullName evidence="5">Osiris 16</fullName>
    </recommendedName>
</protein>
<accession>A0ABN8B1D3</accession>
<gene>
    <name evidence="3" type="ORF">CHILSU_LOCUS4781</name>
</gene>
<dbReference type="InterPro" id="IPR012464">
    <property type="entry name" value="DUF1676"/>
</dbReference>
<keyword evidence="1" id="KW-0812">Transmembrane</keyword>
<proteinExistence type="predicted"/>
<keyword evidence="1" id="KW-1133">Transmembrane helix</keyword>
<name>A0ABN8B1D3_CHISP</name>
<dbReference type="PANTHER" id="PTHR21879">
    <property type="entry name" value="FI03362P-RELATED-RELATED"/>
    <property type="match status" value="1"/>
</dbReference>
<keyword evidence="2" id="KW-0732">Signal</keyword>